<dbReference type="PANTHER" id="PTHR47219:SF9">
    <property type="entry name" value="GTPASE ACTIVATING PROTEIN AND CENTROSOME-ASSOCIATED, ISOFORM B"/>
    <property type="match status" value="1"/>
</dbReference>
<dbReference type="AlphaFoldDB" id="A0AAF0F755"/>
<dbReference type="FunFam" id="1.10.10.750:FF:000003">
    <property type="entry name" value="GTPase activating protein (Evi5)"/>
    <property type="match status" value="1"/>
</dbReference>
<feature type="region of interest" description="Disordered" evidence="4">
    <location>
        <begin position="1"/>
        <end position="148"/>
    </location>
</feature>
<dbReference type="Gene3D" id="1.10.8.270">
    <property type="entry name" value="putative rabgap domain of human tbc1 domain family member 14 like domains"/>
    <property type="match status" value="1"/>
</dbReference>
<dbReference type="EMBL" id="CP118375">
    <property type="protein sequence ID" value="WFD42125.1"/>
    <property type="molecule type" value="Genomic_DNA"/>
</dbReference>
<dbReference type="SUPFAM" id="SSF47923">
    <property type="entry name" value="Ypt/Rab-GAP domain of gyp1p"/>
    <property type="match status" value="2"/>
</dbReference>
<evidence type="ECO:0000256" key="2">
    <source>
        <dbReference type="ARBA" id="ARBA00023054"/>
    </source>
</evidence>
<dbReference type="Proteomes" id="UP001214628">
    <property type="component" value="Chromosome 1"/>
</dbReference>
<feature type="compositionally biased region" description="Basic and acidic residues" evidence="4">
    <location>
        <begin position="1"/>
        <end position="15"/>
    </location>
</feature>
<dbReference type="PROSITE" id="PS50086">
    <property type="entry name" value="TBC_RABGAP"/>
    <property type="match status" value="1"/>
</dbReference>
<dbReference type="PANTHER" id="PTHR47219">
    <property type="entry name" value="RAB GTPASE-ACTIVATING PROTEIN 1-LIKE"/>
    <property type="match status" value="1"/>
</dbReference>
<dbReference type="Gene3D" id="1.10.472.80">
    <property type="entry name" value="Ypt/Rab-GAP domain of gyp1p, domain 3"/>
    <property type="match status" value="1"/>
</dbReference>
<accession>A0AAF0F755</accession>
<evidence type="ECO:0000313" key="7">
    <source>
        <dbReference type="Proteomes" id="UP001214628"/>
    </source>
</evidence>
<dbReference type="InterPro" id="IPR035969">
    <property type="entry name" value="Rab-GAP_TBC_sf"/>
</dbReference>
<feature type="coiled-coil region" evidence="3">
    <location>
        <begin position="638"/>
        <end position="672"/>
    </location>
</feature>
<sequence>MAQNDSKTRGAEEQAVHSVQSRRRSSGLVVAEEDDRSTLDGDNSTEYTDETEETDDSDETETESAVTSSTLSDDDEDEEGESVDDDDDEEYDDDDDEDEEETEEDDDSDTSTHTMITERSPKVTAGLSSAVIRQTQDASAESSDPSEPLDLEVAKALVASATHSDPVPASLGAESILDPNEFIKNPFSEQSETESELGGLVLNTNKLHLTDLKPPQFALRHHATNQKAEQINDSEYDLILARMVAQNRKLNQDPRAMRRSALGIGKLRESFERLQQRNRTGLRNEAEGVGTRSEEFGIGRMVEKHASNDESNASEDPAETIDWEYWGNLINNYSTILTTSPVELSKAIYSGIPAELRGMMWQLLSSSKDEELEAQYAKYLALPGPHDRAIRRDLNRTFPAQEYFKDAKGVGQEQLFNVVKAYSLFDPECGYCQGMQFIVGSLLLNMPDEEAFSTLVRLMQNYDLRGHFIPNMPSLQLRLYQFDRLIEENQPLLHMHFVRRGIKSSMYASQWFMTRTSYRFPLEVVYRILDSVFAEGIEAMFRFALALLHKNESRLLTLEFEECLNYLKLNLLDAYMVCTALLKQADADKSLSSTKPSVRINELVHDAFAIKISPFTLDSLANEFYDQAKSANERTIEMEALRMVNRNLRLKVQSLEEQLNQVSSEHVDLVKRVVMSKLSQEEMAEELVRYKVMYAEAVLQNEVANR</sequence>
<evidence type="ECO:0000256" key="3">
    <source>
        <dbReference type="SAM" id="Coils"/>
    </source>
</evidence>
<feature type="compositionally biased region" description="Polar residues" evidence="4">
    <location>
        <begin position="131"/>
        <end position="145"/>
    </location>
</feature>
<keyword evidence="2 3" id="KW-0175">Coiled coil</keyword>
<dbReference type="Gene3D" id="1.10.10.750">
    <property type="entry name" value="Ypt/Rab-GAP domain of gyp1p, domain 1"/>
    <property type="match status" value="1"/>
</dbReference>
<keyword evidence="1" id="KW-0343">GTPase activation</keyword>
<evidence type="ECO:0000313" key="6">
    <source>
        <dbReference type="EMBL" id="WFD42125.1"/>
    </source>
</evidence>
<dbReference type="GO" id="GO:0005096">
    <property type="term" value="F:GTPase activator activity"/>
    <property type="evidence" value="ECO:0007669"/>
    <property type="project" value="UniProtKB-KW"/>
</dbReference>
<dbReference type="InterPro" id="IPR050302">
    <property type="entry name" value="Rab_GAP_TBC_domain"/>
</dbReference>
<name>A0AAF0F755_9BASI</name>
<dbReference type="FunFam" id="1.10.8.270:FF:000001">
    <property type="entry name" value="TBC1 domain family member 1"/>
    <property type="match status" value="1"/>
</dbReference>
<dbReference type="Pfam" id="PF23436">
    <property type="entry name" value="RabGap-TBC_2"/>
    <property type="match status" value="1"/>
</dbReference>
<evidence type="ECO:0000259" key="5">
    <source>
        <dbReference type="PROSITE" id="PS50086"/>
    </source>
</evidence>
<feature type="domain" description="Rab-GAP TBC" evidence="5">
    <location>
        <begin position="351"/>
        <end position="536"/>
    </location>
</feature>
<feature type="compositionally biased region" description="Acidic residues" evidence="4">
    <location>
        <begin position="72"/>
        <end position="109"/>
    </location>
</feature>
<dbReference type="InterPro" id="IPR000195">
    <property type="entry name" value="Rab-GAP-TBC_dom"/>
</dbReference>
<dbReference type="SMART" id="SM00164">
    <property type="entry name" value="TBC"/>
    <property type="match status" value="1"/>
</dbReference>
<protein>
    <submittedName>
        <fullName evidence="6">GTPase-activating protein</fullName>
    </submittedName>
</protein>
<proteinExistence type="predicted"/>
<evidence type="ECO:0000256" key="1">
    <source>
        <dbReference type="ARBA" id="ARBA00022468"/>
    </source>
</evidence>
<reference evidence="6" key="1">
    <citation type="submission" date="2023-02" db="EMBL/GenBank/DDBJ databases">
        <title>Mating type loci evolution in Malassezia.</title>
        <authorList>
            <person name="Coelho M.A."/>
        </authorList>
    </citation>
    <scope>NUCLEOTIDE SEQUENCE</scope>
    <source>
        <strain evidence="6">CBS 14136</strain>
    </source>
</reference>
<evidence type="ECO:0000256" key="4">
    <source>
        <dbReference type="SAM" id="MobiDB-lite"/>
    </source>
</evidence>
<keyword evidence="7" id="KW-1185">Reference proteome</keyword>
<gene>
    <name evidence="6" type="primary">GYP5</name>
    <name evidence="6" type="ORF">MPSI1_000764</name>
</gene>
<organism evidence="6 7">
    <name type="scientific">Malassezia psittaci</name>
    <dbReference type="NCBI Taxonomy" id="1821823"/>
    <lineage>
        <taxon>Eukaryota</taxon>
        <taxon>Fungi</taxon>
        <taxon>Dikarya</taxon>
        <taxon>Basidiomycota</taxon>
        <taxon>Ustilaginomycotina</taxon>
        <taxon>Malasseziomycetes</taxon>
        <taxon>Malasseziales</taxon>
        <taxon>Malasseziaceae</taxon>
        <taxon>Malassezia</taxon>
    </lineage>
</organism>
<dbReference type="GO" id="GO:0031267">
    <property type="term" value="F:small GTPase binding"/>
    <property type="evidence" value="ECO:0007669"/>
    <property type="project" value="TreeGrafter"/>
</dbReference>
<feature type="compositionally biased region" description="Acidic residues" evidence="4">
    <location>
        <begin position="47"/>
        <end position="62"/>
    </location>
</feature>